<evidence type="ECO:0000259" key="7">
    <source>
        <dbReference type="PROSITE" id="PS51363"/>
    </source>
</evidence>
<sequence>MNSTEVHKKDVLQAIILADEFTTTKLTPMQNLYPSVLMPIINIPLIDYIIETLVKSMVEEVFICCSNHVELLKNHVELLQKYTKEKNININICLIIFDGCRSIGDALRNVYAKGHLRGNFILIRGNTLTSTDLNYLMNIHHLNIEQDKGTVMTMMLRDIGVTKNTPFEEETTLVVFNKLNNKLLYYEKLKDKQKKVKMKVDWFLNHSKVRLCTNFLDTHVYICSPSVLSLFVDNFDFQTMDDFIRGVLNDEFLSSSIYWHELDREADYAVPISSWKIYHSLTRDILRRYSYPLVPNIFLFSTDIIYNALHFTYRHKSATLSKGCLLERESFIGQNSVLGDNTTVATSIIMDNCTIGSNVYIRDSYIFPNVKIEGNCIITSSILFPNCIVGSDSNINVCILCPEVNVAANSEYFDIFVESSDQMETKLSELHGKDGFYYFKSNKIIEDYSSSESSSSDSDSICCNSLDDTDTFLSEVIDSLLRGYQERLKCENLILEINSSRYAYNISVREVTYNVIKAILGLPSYLPDVQTTTAQKYLQHLKAMILYFSMIIQNYVKNEDAQEDCLRAIEDVASTTDALLSYVSNLLHVFYDRDILTEEKILEWYNSEIEDTDMHRKNVREAALIFIKWLREAEEEDSSENDDT</sequence>
<accession>E2BLR8</accession>
<dbReference type="InterPro" id="IPR003307">
    <property type="entry name" value="W2_domain"/>
</dbReference>
<proteinExistence type="inferred from homology"/>
<dbReference type="GO" id="GO:0005851">
    <property type="term" value="C:eukaryotic translation initiation factor 2B complex"/>
    <property type="evidence" value="ECO:0007669"/>
    <property type="project" value="TreeGrafter"/>
</dbReference>
<evidence type="ECO:0000313" key="9">
    <source>
        <dbReference type="Proteomes" id="UP000008237"/>
    </source>
</evidence>
<keyword evidence="8" id="KW-0648">Protein biosynthesis</keyword>
<dbReference type="CDD" id="cd03356">
    <property type="entry name" value="LbH_G1P_AT_C_like"/>
    <property type="match status" value="1"/>
</dbReference>
<dbReference type="PANTHER" id="PTHR45887">
    <property type="entry name" value="TRANSLATION INITIATION FACTOR EIF-2B SUBUNIT EPSILON"/>
    <property type="match status" value="1"/>
</dbReference>
<dbReference type="PANTHER" id="PTHR45887:SF1">
    <property type="entry name" value="TRANSLATION INITIATION FACTOR EIF-2B SUBUNIT EPSILON"/>
    <property type="match status" value="1"/>
</dbReference>
<dbReference type="Pfam" id="PF25084">
    <property type="entry name" value="LbH_EIF2B"/>
    <property type="match status" value="1"/>
</dbReference>
<gene>
    <name evidence="8" type="ORF">EAI_02220</name>
</gene>
<dbReference type="GO" id="GO:0005085">
    <property type="term" value="F:guanyl-nucleotide exchange factor activity"/>
    <property type="evidence" value="ECO:0007669"/>
    <property type="project" value="InterPro"/>
</dbReference>
<dbReference type="KEGG" id="hst:105184253"/>
<dbReference type="OMA" id="LAQSCKI"/>
<dbReference type="GO" id="GO:0003743">
    <property type="term" value="F:translation initiation factor activity"/>
    <property type="evidence" value="ECO:0007669"/>
    <property type="project" value="UniProtKB-KW"/>
</dbReference>
<evidence type="ECO:0000256" key="2">
    <source>
        <dbReference type="ARBA" id="ARBA00007878"/>
    </source>
</evidence>
<dbReference type="Gene3D" id="3.90.550.10">
    <property type="entry name" value="Spore Coat Polysaccharide Biosynthesis Protein SpsA, Chain A"/>
    <property type="match status" value="1"/>
</dbReference>
<protein>
    <recommendedName>
        <fullName evidence="4">Translation initiation factor eIF2B subunit epsilon</fullName>
    </recommendedName>
    <alternativeName>
        <fullName evidence="5">eIF2B GDP-GTP exchange factor subunit epsilon</fullName>
    </alternativeName>
</protein>
<evidence type="ECO:0000256" key="1">
    <source>
        <dbReference type="ARBA" id="ARBA00004514"/>
    </source>
</evidence>
<evidence type="ECO:0000256" key="6">
    <source>
        <dbReference type="ARBA" id="ARBA00046432"/>
    </source>
</evidence>
<dbReference type="InterPro" id="IPR056764">
    <property type="entry name" value="LbH_EIF2B3/5"/>
</dbReference>
<feature type="domain" description="W2" evidence="7">
    <location>
        <begin position="466"/>
        <end position="640"/>
    </location>
</feature>
<reference evidence="8 9" key="1">
    <citation type="journal article" date="2010" name="Science">
        <title>Genomic comparison of the ants Camponotus floridanus and Harpegnathos saltator.</title>
        <authorList>
            <person name="Bonasio R."/>
            <person name="Zhang G."/>
            <person name="Ye C."/>
            <person name="Mutti N.S."/>
            <person name="Fang X."/>
            <person name="Qin N."/>
            <person name="Donahue G."/>
            <person name="Yang P."/>
            <person name="Li Q."/>
            <person name="Li C."/>
            <person name="Zhang P."/>
            <person name="Huang Z."/>
            <person name="Berger S.L."/>
            <person name="Reinberg D."/>
            <person name="Wang J."/>
            <person name="Liebig J."/>
        </authorList>
    </citation>
    <scope>NUCLEOTIDE SEQUENCE [LARGE SCALE GENOMIC DNA]</scope>
    <source>
        <strain evidence="8 9">R22 G/1</strain>
    </source>
</reference>
<dbReference type="InterPro" id="IPR044123">
    <property type="entry name" value="W2_eIF2B_epsilon"/>
</dbReference>
<evidence type="ECO:0000256" key="4">
    <source>
        <dbReference type="ARBA" id="ARBA00044144"/>
    </source>
</evidence>
<comment type="subcellular location">
    <subcellularLocation>
        <location evidence="1">Cytoplasm</location>
        <location evidence="1">Cytosol</location>
    </subcellularLocation>
</comment>
<dbReference type="STRING" id="610380.E2BLR8"/>
<comment type="similarity">
    <text evidence="2">Belongs to the eIF-2B gamma/epsilon subunits family.</text>
</comment>
<dbReference type="GO" id="GO:0031369">
    <property type="term" value="F:translation initiation factor binding"/>
    <property type="evidence" value="ECO:0007669"/>
    <property type="project" value="InterPro"/>
</dbReference>
<dbReference type="FunFam" id="1.25.40.180:FF:000022">
    <property type="entry name" value="Translation initiation factor eIF-2B epsilon subunit"/>
    <property type="match status" value="1"/>
</dbReference>
<evidence type="ECO:0000256" key="5">
    <source>
        <dbReference type="ARBA" id="ARBA00044345"/>
    </source>
</evidence>
<dbReference type="InterPro" id="IPR051956">
    <property type="entry name" value="eIF2B_epsilon"/>
</dbReference>
<dbReference type="CDD" id="cd11558">
    <property type="entry name" value="W2_eIF2B_epsilon"/>
    <property type="match status" value="1"/>
</dbReference>
<dbReference type="SMART" id="SM00515">
    <property type="entry name" value="eIF5C"/>
    <property type="match status" value="1"/>
</dbReference>
<comment type="subunit">
    <text evidence="6">Component of the translation initiation factor 2B (eIF2B) complex which is a heterodecamer of two sets of five different subunits: alpha, beta, gamma, delta and epsilon. Subunits alpha, beta and delta comprise a regulatory subcomplex and subunits epsilon and gamma comprise a catalytic subcomplex. Within the complex, the hexameric regulatory complex resides at the center, with the two heterodimeric catalytic subcomplexes bound on opposite sides.</text>
</comment>
<dbReference type="Gene3D" id="2.160.10.10">
    <property type="entry name" value="Hexapeptide repeat proteins"/>
    <property type="match status" value="2"/>
</dbReference>
<dbReference type="FunCoup" id="E2BLR8">
    <property type="interactions" value="2129"/>
</dbReference>
<dbReference type="AlphaFoldDB" id="E2BLR8"/>
<dbReference type="InterPro" id="IPR029044">
    <property type="entry name" value="Nucleotide-diphossugar_trans"/>
</dbReference>
<evidence type="ECO:0000256" key="3">
    <source>
        <dbReference type="ARBA" id="ARBA00022490"/>
    </source>
</evidence>
<keyword evidence="3" id="KW-0963">Cytoplasm</keyword>
<dbReference type="PROSITE" id="PS51363">
    <property type="entry name" value="W2"/>
    <property type="match status" value="1"/>
</dbReference>
<dbReference type="Gene3D" id="1.25.40.180">
    <property type="match status" value="1"/>
</dbReference>
<keyword evidence="8" id="KW-0396">Initiation factor</keyword>
<dbReference type="Pfam" id="PF02020">
    <property type="entry name" value="W2"/>
    <property type="match status" value="1"/>
</dbReference>
<dbReference type="GO" id="GO:0005829">
    <property type="term" value="C:cytosol"/>
    <property type="evidence" value="ECO:0007669"/>
    <property type="project" value="UniProtKB-SubCell"/>
</dbReference>
<dbReference type="SUPFAM" id="SSF53448">
    <property type="entry name" value="Nucleotide-diphospho-sugar transferases"/>
    <property type="match status" value="1"/>
</dbReference>
<dbReference type="InterPro" id="IPR016024">
    <property type="entry name" value="ARM-type_fold"/>
</dbReference>
<organism evidence="9">
    <name type="scientific">Harpegnathos saltator</name>
    <name type="common">Jerdon's jumping ant</name>
    <dbReference type="NCBI Taxonomy" id="610380"/>
    <lineage>
        <taxon>Eukaryota</taxon>
        <taxon>Metazoa</taxon>
        <taxon>Ecdysozoa</taxon>
        <taxon>Arthropoda</taxon>
        <taxon>Hexapoda</taxon>
        <taxon>Insecta</taxon>
        <taxon>Pterygota</taxon>
        <taxon>Neoptera</taxon>
        <taxon>Endopterygota</taxon>
        <taxon>Hymenoptera</taxon>
        <taxon>Apocrita</taxon>
        <taxon>Aculeata</taxon>
        <taxon>Formicoidea</taxon>
        <taxon>Formicidae</taxon>
        <taxon>Ponerinae</taxon>
        <taxon>Ponerini</taxon>
        <taxon>Harpegnathos</taxon>
    </lineage>
</organism>
<dbReference type="InParanoid" id="E2BLR8"/>
<keyword evidence="9" id="KW-1185">Reference proteome</keyword>
<evidence type="ECO:0000313" key="8">
    <source>
        <dbReference type="EMBL" id="EFN83402.1"/>
    </source>
</evidence>
<dbReference type="SUPFAM" id="SSF48371">
    <property type="entry name" value="ARM repeat"/>
    <property type="match status" value="1"/>
</dbReference>
<dbReference type="EMBL" id="GL449036">
    <property type="protein sequence ID" value="EFN83402.1"/>
    <property type="molecule type" value="Genomic_DNA"/>
</dbReference>
<dbReference type="OrthoDB" id="424572at2759"/>
<name>E2BLR8_HARSA</name>
<dbReference type="Proteomes" id="UP000008237">
    <property type="component" value="Unassembled WGS sequence"/>
</dbReference>
<dbReference type="PhylomeDB" id="E2BLR8"/>